<sequence length="259" mass="28255">MDRLAACHALYGFMQLPGSKRGRHSSAPNCQNVKRSLSLADRRGIISPGRGNGRGFISPLPITRRRASPHSFSRLRGIGLLMHALGGPGQVFISAAAMDLGRGGAKVPPTNLSYGRKSAELNLWRGEQLGQLLISLRYSPADGQLNIGVIPPYIVAWLLREAQRPEKRSGPRRPKDGRRFSIAPVFDEVFEFQIASSEIQDATIVISVMNTCTGGIPDVEIGYCVLGELAIEEAGREHWRQSTGQPGNVITRWATLFSS</sequence>
<evidence type="ECO:0000313" key="1">
    <source>
        <dbReference type="Proteomes" id="UP000887560"/>
    </source>
</evidence>
<accession>A0A915NRD0</accession>
<dbReference type="SUPFAM" id="SSF49562">
    <property type="entry name" value="C2 domain (Calcium/lipid-binding domain, CaLB)"/>
    <property type="match status" value="1"/>
</dbReference>
<dbReference type="PANTHER" id="PTHR10024">
    <property type="entry name" value="SYNAPTOTAGMIN"/>
    <property type="match status" value="1"/>
</dbReference>
<keyword evidence="1" id="KW-1185">Reference proteome</keyword>
<reference evidence="2" key="1">
    <citation type="submission" date="2022-11" db="UniProtKB">
        <authorList>
            <consortium name="WormBaseParasite"/>
        </authorList>
    </citation>
    <scope>IDENTIFICATION</scope>
</reference>
<proteinExistence type="predicted"/>
<name>A0A915NRD0_9BILA</name>
<organism evidence="1 2">
    <name type="scientific">Meloidogyne floridensis</name>
    <dbReference type="NCBI Taxonomy" id="298350"/>
    <lineage>
        <taxon>Eukaryota</taxon>
        <taxon>Metazoa</taxon>
        <taxon>Ecdysozoa</taxon>
        <taxon>Nematoda</taxon>
        <taxon>Chromadorea</taxon>
        <taxon>Rhabditida</taxon>
        <taxon>Tylenchina</taxon>
        <taxon>Tylenchomorpha</taxon>
        <taxon>Tylenchoidea</taxon>
        <taxon>Meloidogynidae</taxon>
        <taxon>Meloidogyninae</taxon>
        <taxon>Meloidogyne</taxon>
    </lineage>
</organism>
<dbReference type="InterPro" id="IPR035892">
    <property type="entry name" value="C2_domain_sf"/>
</dbReference>
<evidence type="ECO:0000313" key="2">
    <source>
        <dbReference type="WBParaSite" id="scf7180000419554.g3956"/>
    </source>
</evidence>
<protein>
    <submittedName>
        <fullName evidence="2">C2 domain-containing protein</fullName>
    </submittedName>
</protein>
<dbReference type="WBParaSite" id="scf7180000419554.g3956">
    <property type="protein sequence ID" value="scf7180000419554.g3956"/>
    <property type="gene ID" value="scf7180000419554.g3956"/>
</dbReference>
<dbReference type="Gene3D" id="2.60.40.150">
    <property type="entry name" value="C2 domain"/>
    <property type="match status" value="1"/>
</dbReference>
<dbReference type="AlphaFoldDB" id="A0A915NRD0"/>
<dbReference type="Proteomes" id="UP000887560">
    <property type="component" value="Unplaced"/>
</dbReference>